<dbReference type="RefSeq" id="WP_085158950.1">
    <property type="nucleotide sequence ID" value="NZ_AP022581.1"/>
</dbReference>
<dbReference type="AlphaFoldDB" id="A0A1X1YEV0"/>
<gene>
    <name evidence="1" type="ORF">MLAC_45760</name>
</gene>
<dbReference type="EMBL" id="AP022581">
    <property type="protein sequence ID" value="BBX99282.1"/>
    <property type="molecule type" value="Genomic_DNA"/>
</dbReference>
<dbReference type="STRING" id="169765.AWC15_17790"/>
<evidence type="ECO:0000313" key="1">
    <source>
        <dbReference type="EMBL" id="BBX99282.1"/>
    </source>
</evidence>
<reference evidence="1 2" key="1">
    <citation type="journal article" date="2019" name="Emerg. Microbes Infect.">
        <title>Comprehensive subspecies identification of 175 nontuberculous mycobacteria species based on 7547 genomic profiles.</title>
        <authorList>
            <person name="Matsumoto Y."/>
            <person name="Kinjo T."/>
            <person name="Motooka D."/>
            <person name="Nabeya D."/>
            <person name="Jung N."/>
            <person name="Uechi K."/>
            <person name="Horii T."/>
            <person name="Iida T."/>
            <person name="Fujita J."/>
            <person name="Nakamura S."/>
        </authorList>
    </citation>
    <scope>NUCLEOTIDE SEQUENCE [LARGE SCALE GENOMIC DNA]</scope>
    <source>
        <strain evidence="1 2">JCM 15657</strain>
    </source>
</reference>
<dbReference type="KEGG" id="mlj:MLAC_45760"/>
<protein>
    <submittedName>
        <fullName evidence="1">Uncharacterized protein</fullName>
    </submittedName>
</protein>
<dbReference type="Proteomes" id="UP000466396">
    <property type="component" value="Chromosome"/>
</dbReference>
<sequence length="89" mass="10005">MPTIRRRYAITETDDISYALEIARRTWPDQADKPAALLRRLILLGRNTLADDHAATDKARRQAVEATAGALAGVFGPDYLRELRGDWPE</sequence>
<evidence type="ECO:0000313" key="2">
    <source>
        <dbReference type="Proteomes" id="UP000466396"/>
    </source>
</evidence>
<keyword evidence="2" id="KW-1185">Reference proteome</keyword>
<dbReference type="OrthoDB" id="3699209at2"/>
<name>A0A1X1YEV0_9MYCO</name>
<accession>A0A1X1YEV0</accession>
<organism evidence="1 2">
    <name type="scientific">Mycobacterium lacus</name>
    <dbReference type="NCBI Taxonomy" id="169765"/>
    <lineage>
        <taxon>Bacteria</taxon>
        <taxon>Bacillati</taxon>
        <taxon>Actinomycetota</taxon>
        <taxon>Actinomycetes</taxon>
        <taxon>Mycobacteriales</taxon>
        <taxon>Mycobacteriaceae</taxon>
        <taxon>Mycobacterium</taxon>
    </lineage>
</organism>
<proteinExistence type="predicted"/>